<evidence type="ECO:0000313" key="1">
    <source>
        <dbReference type="EMBL" id="SFF68560.1"/>
    </source>
</evidence>
<accession>A0A1I2KQP8</accession>
<dbReference type="RefSeq" id="WP_177324141.1">
    <property type="nucleotide sequence ID" value="NZ_FONR01000010.1"/>
</dbReference>
<reference evidence="1 2" key="1">
    <citation type="submission" date="2016-10" db="EMBL/GenBank/DDBJ databases">
        <authorList>
            <person name="de Groot N.N."/>
        </authorList>
    </citation>
    <scope>NUCLEOTIDE SEQUENCE [LARGE SCALE GENOMIC DNA]</scope>
    <source>
        <strain evidence="1 2">OK461</strain>
    </source>
</reference>
<dbReference type="Proteomes" id="UP000181942">
    <property type="component" value="Unassembled WGS sequence"/>
</dbReference>
<organism evidence="1 2">
    <name type="scientific">Streptomyces mirabilis</name>
    <dbReference type="NCBI Taxonomy" id="68239"/>
    <lineage>
        <taxon>Bacteria</taxon>
        <taxon>Bacillati</taxon>
        <taxon>Actinomycetota</taxon>
        <taxon>Actinomycetes</taxon>
        <taxon>Kitasatosporales</taxon>
        <taxon>Streptomycetaceae</taxon>
        <taxon>Streptomyces</taxon>
    </lineage>
</organism>
<name>A0A1I2KQP8_9ACTN</name>
<dbReference type="AlphaFoldDB" id="A0A1I2KQP8"/>
<sequence>MITSLLYRATRALLSVPARIDRAPSFQVYQDRGVRVALAQREVVDPQDTHVDLR</sequence>
<dbReference type="EMBL" id="FONR01000010">
    <property type="protein sequence ID" value="SFF68560.1"/>
    <property type="molecule type" value="Genomic_DNA"/>
</dbReference>
<gene>
    <name evidence="1" type="ORF">SAMN02787118_110306</name>
</gene>
<protein>
    <submittedName>
        <fullName evidence="1">Uncharacterized protein</fullName>
    </submittedName>
</protein>
<proteinExistence type="predicted"/>
<evidence type="ECO:0000313" key="2">
    <source>
        <dbReference type="Proteomes" id="UP000181942"/>
    </source>
</evidence>